<reference evidence="3" key="3">
    <citation type="submission" date="2025-04" db="UniProtKB">
        <authorList>
            <consortium name="RefSeq"/>
        </authorList>
    </citation>
    <scope>IDENTIFICATION</scope>
    <source>
        <strain evidence="3">CBS 781.70</strain>
    </source>
</reference>
<keyword evidence="2" id="KW-1185">Reference proteome</keyword>
<organism evidence="1">
    <name type="scientific">Eremomyces bilateralis CBS 781.70</name>
    <dbReference type="NCBI Taxonomy" id="1392243"/>
    <lineage>
        <taxon>Eukaryota</taxon>
        <taxon>Fungi</taxon>
        <taxon>Dikarya</taxon>
        <taxon>Ascomycota</taxon>
        <taxon>Pezizomycotina</taxon>
        <taxon>Dothideomycetes</taxon>
        <taxon>Dothideomycetes incertae sedis</taxon>
        <taxon>Eremomycetales</taxon>
        <taxon>Eremomycetaceae</taxon>
        <taxon>Eremomyces</taxon>
    </lineage>
</organism>
<protein>
    <submittedName>
        <fullName evidence="1 3">Uncharacterized protein</fullName>
    </submittedName>
</protein>
<reference evidence="3" key="2">
    <citation type="submission" date="2020-04" db="EMBL/GenBank/DDBJ databases">
        <authorList>
            <consortium name="NCBI Genome Project"/>
        </authorList>
    </citation>
    <scope>NUCLEOTIDE SEQUENCE</scope>
    <source>
        <strain evidence="3">CBS 781.70</strain>
    </source>
</reference>
<evidence type="ECO:0000313" key="3">
    <source>
        <dbReference type="RefSeq" id="XP_033533681.1"/>
    </source>
</evidence>
<accession>A0A6G1G297</accession>
<sequence>MKLPFLVSRLALFQRSISQHLESPYFPGYGFECAPLTCTAGDHSAGHSHGPGPTSPECRAGDLPFLTTLAYCMNSTCDSVKEPTWERERFWAMRVTGDPAGVPKWHEAT</sequence>
<dbReference type="GeneID" id="54418701"/>
<dbReference type="Proteomes" id="UP000504638">
    <property type="component" value="Unplaced"/>
</dbReference>
<gene>
    <name evidence="1 3" type="ORF">P152DRAFT_449835</name>
</gene>
<dbReference type="OrthoDB" id="167398at2759"/>
<name>A0A6G1G297_9PEZI</name>
<evidence type="ECO:0000313" key="2">
    <source>
        <dbReference type="Proteomes" id="UP000504638"/>
    </source>
</evidence>
<proteinExistence type="predicted"/>
<evidence type="ECO:0000313" key="1">
    <source>
        <dbReference type="EMBL" id="KAF1812050.1"/>
    </source>
</evidence>
<dbReference type="AlphaFoldDB" id="A0A6G1G297"/>
<reference evidence="1 3" key="1">
    <citation type="submission" date="2020-01" db="EMBL/GenBank/DDBJ databases">
        <authorList>
            <consortium name="DOE Joint Genome Institute"/>
            <person name="Haridas S."/>
            <person name="Albert R."/>
            <person name="Binder M."/>
            <person name="Bloem J."/>
            <person name="Labutti K."/>
            <person name="Salamov A."/>
            <person name="Andreopoulos B."/>
            <person name="Baker S.E."/>
            <person name="Barry K."/>
            <person name="Bills G."/>
            <person name="Bluhm B.H."/>
            <person name="Cannon C."/>
            <person name="Castanera R."/>
            <person name="Culley D.E."/>
            <person name="Daum C."/>
            <person name="Ezra D."/>
            <person name="Gonzalez J.B."/>
            <person name="Henrissat B."/>
            <person name="Kuo A."/>
            <person name="Liang C."/>
            <person name="Lipzen A."/>
            <person name="Lutzoni F."/>
            <person name="Magnuson J."/>
            <person name="Mondo S."/>
            <person name="Nolan M."/>
            <person name="Ohm R."/>
            <person name="Pangilinan J."/>
            <person name="Park H.-J."/>
            <person name="Ramirez L."/>
            <person name="Alfaro M."/>
            <person name="Sun H."/>
            <person name="Tritt A."/>
            <person name="Yoshinaga Y."/>
            <person name="Zwiers L.-H."/>
            <person name="Turgeon B.G."/>
            <person name="Goodwin S.B."/>
            <person name="Spatafora J.W."/>
            <person name="Crous P.W."/>
            <person name="Grigoriev I.V."/>
        </authorList>
    </citation>
    <scope>NUCLEOTIDE SEQUENCE</scope>
    <source>
        <strain evidence="1 3">CBS 781.70</strain>
    </source>
</reference>
<dbReference type="RefSeq" id="XP_033533681.1">
    <property type="nucleotide sequence ID" value="XM_033678131.1"/>
</dbReference>
<dbReference type="EMBL" id="ML975159">
    <property type="protein sequence ID" value="KAF1812050.1"/>
    <property type="molecule type" value="Genomic_DNA"/>
</dbReference>